<dbReference type="Pfam" id="PF13432">
    <property type="entry name" value="TPR_16"/>
    <property type="match status" value="2"/>
</dbReference>
<dbReference type="PROSITE" id="PS50005">
    <property type="entry name" value="TPR"/>
    <property type="match status" value="2"/>
</dbReference>
<dbReference type="PANTHER" id="PTHR44943:SF4">
    <property type="entry name" value="TPR REPEAT-CONTAINING PROTEIN MJ0798"/>
    <property type="match status" value="1"/>
</dbReference>
<dbReference type="Pfam" id="PF13414">
    <property type="entry name" value="TPR_11"/>
    <property type="match status" value="1"/>
</dbReference>
<keyword evidence="1" id="KW-0235">DNA replication</keyword>
<dbReference type="Pfam" id="PF13174">
    <property type="entry name" value="TPR_6"/>
    <property type="match status" value="1"/>
</dbReference>
<dbReference type="Pfam" id="PF13181">
    <property type="entry name" value="TPR_8"/>
    <property type="match status" value="1"/>
</dbReference>
<dbReference type="InterPro" id="IPR011990">
    <property type="entry name" value="TPR-like_helical_dom_sf"/>
</dbReference>
<dbReference type="EMBL" id="QUBQ01000004">
    <property type="protein sequence ID" value="REK71862.1"/>
    <property type="molecule type" value="Genomic_DNA"/>
</dbReference>
<dbReference type="Pfam" id="PF13431">
    <property type="entry name" value="TPR_17"/>
    <property type="match status" value="1"/>
</dbReference>
<protein>
    <submittedName>
        <fullName evidence="7">J domain-containing protein</fullName>
    </submittedName>
</protein>
<dbReference type="AlphaFoldDB" id="A0A371P7G6"/>
<reference evidence="7 8" key="1">
    <citation type="submission" date="2018-08" db="EMBL/GenBank/DDBJ databases">
        <title>Paenibacillus sp. M4BSY-1, whole genome shotgun sequence.</title>
        <authorList>
            <person name="Tuo L."/>
        </authorList>
    </citation>
    <scope>NUCLEOTIDE SEQUENCE [LARGE SCALE GENOMIC DNA]</scope>
    <source>
        <strain evidence="7 8">M4BSY-1</strain>
    </source>
</reference>
<dbReference type="GO" id="GO:0006260">
    <property type="term" value="P:DNA replication"/>
    <property type="evidence" value="ECO:0007669"/>
    <property type="project" value="UniProtKB-KW"/>
</dbReference>
<evidence type="ECO:0000256" key="3">
    <source>
        <dbReference type="ARBA" id="ARBA00022803"/>
    </source>
</evidence>
<dbReference type="Proteomes" id="UP000261905">
    <property type="component" value="Unassembled WGS sequence"/>
</dbReference>
<dbReference type="OrthoDB" id="9816462at2"/>
<keyword evidence="2" id="KW-0677">Repeat</keyword>
<evidence type="ECO:0000313" key="8">
    <source>
        <dbReference type="Proteomes" id="UP000261905"/>
    </source>
</evidence>
<dbReference type="InterPro" id="IPR001623">
    <property type="entry name" value="DnaJ_domain"/>
</dbReference>
<dbReference type="PROSITE" id="PS50076">
    <property type="entry name" value="DNAJ_2"/>
    <property type="match status" value="1"/>
</dbReference>
<evidence type="ECO:0000259" key="6">
    <source>
        <dbReference type="PROSITE" id="PS50076"/>
    </source>
</evidence>
<keyword evidence="8" id="KW-1185">Reference proteome</keyword>
<name>A0A371P7G6_9BACL</name>
<sequence>MDQFAVLRISPTTDQKEIKRAYTQLVKIYNPETHPAEFQEIRAAYEKAMDAAKSEALTGSEPEDPLEQYVYRLKGIYDRYESRLNVQEWKALLESDVCQLIDTREAASRETLNFLTEHFHLPHRIWVELNEHFEWNKQKEKLLEDYHQNFIEFIMNRTEKDQFFRYQELLNCQPGQQETFIKQYRAGMQAIDDYDYYTAREIILQLGELCPSHPDAELLGTRYSMAVGRLAEAGQKFNELLDRDETDYYARYYRAGLLFRLGRYEEAYIDYKHILPVRPDAADVLFSLGKCAVSLGYYTDAATHLTLLKQILPNDHEVINLLASAQRFQIDEMTSGTGGQPDDVDAAQELVTAYLATGRAEEAYRLLCDLEPQHPSATLQVQLCVVLRQLEKKELALTKLNEALNLYPDHMDLNHWKAVLLEESGDLETAIIYYDKAIELKPDEASLYNNKAYTLNLLKRHEEALESADLAIQYDASFANSFRQRADALLGMGRYGESFEAADKALSLNPNYTEAYIVKMSMLNRVGQYQHAVDVFQEAARHDLRDSRLYVEKADALRNMGELEEAIKNCDYALEYEGDPRDAFLCKGMCYFRMQQYEEAAVYYEKVIAEHRVEQAVYYEALCYYNRRDLGEAHRRATAALEGAEQADLFYDLIGDIHRDRGERSQAIAAYRSAIDIDSEVATYHLQLGILLHQEETWQECLHHLNRAIAIDPMLMRAYERKIHATYDYAQDYEQCIAACHELLGVELESAYAYDFLAWSHFMMGKKEEAASYIQQGLAIDSQFVSLLHLRMTMLIENGQKLEALAACDRILELEPDHEDTLAKRAKLLQEEPKKSVFSWLGRK</sequence>
<keyword evidence="3 5" id="KW-0802">TPR repeat</keyword>
<dbReference type="SMART" id="SM00028">
    <property type="entry name" value="TPR"/>
    <property type="match status" value="13"/>
</dbReference>
<feature type="repeat" description="TPR" evidence="5">
    <location>
        <begin position="411"/>
        <end position="444"/>
    </location>
</feature>
<dbReference type="CDD" id="cd06257">
    <property type="entry name" value="DnaJ"/>
    <property type="match status" value="1"/>
</dbReference>
<evidence type="ECO:0000256" key="5">
    <source>
        <dbReference type="PROSITE-ProRule" id="PRU00339"/>
    </source>
</evidence>
<dbReference type="Gene3D" id="1.25.40.10">
    <property type="entry name" value="Tetratricopeptide repeat domain"/>
    <property type="match status" value="5"/>
</dbReference>
<dbReference type="InterPro" id="IPR019734">
    <property type="entry name" value="TPR_rpt"/>
</dbReference>
<dbReference type="Pfam" id="PF00226">
    <property type="entry name" value="DnaJ"/>
    <property type="match status" value="1"/>
</dbReference>
<evidence type="ECO:0000313" key="7">
    <source>
        <dbReference type="EMBL" id="REK71862.1"/>
    </source>
</evidence>
<evidence type="ECO:0000256" key="1">
    <source>
        <dbReference type="ARBA" id="ARBA00022705"/>
    </source>
</evidence>
<dbReference type="SMART" id="SM00271">
    <property type="entry name" value="DnaJ"/>
    <property type="match status" value="1"/>
</dbReference>
<feature type="domain" description="J" evidence="6">
    <location>
        <begin position="2"/>
        <end position="81"/>
    </location>
</feature>
<comment type="caution">
    <text evidence="7">The sequence shown here is derived from an EMBL/GenBank/DDBJ whole genome shotgun (WGS) entry which is preliminary data.</text>
</comment>
<evidence type="ECO:0000256" key="4">
    <source>
        <dbReference type="ARBA" id="ARBA00023016"/>
    </source>
</evidence>
<dbReference type="InterPro" id="IPR051685">
    <property type="entry name" value="Ycf3/AcsC/BcsC/TPR_MFPF"/>
</dbReference>
<feature type="repeat" description="TPR" evidence="5">
    <location>
        <begin position="479"/>
        <end position="512"/>
    </location>
</feature>
<dbReference type="SUPFAM" id="SSF46565">
    <property type="entry name" value="Chaperone J-domain"/>
    <property type="match status" value="1"/>
</dbReference>
<organism evidence="7 8">
    <name type="scientific">Paenibacillus paeoniae</name>
    <dbReference type="NCBI Taxonomy" id="2292705"/>
    <lineage>
        <taxon>Bacteria</taxon>
        <taxon>Bacillati</taxon>
        <taxon>Bacillota</taxon>
        <taxon>Bacilli</taxon>
        <taxon>Bacillales</taxon>
        <taxon>Paenibacillaceae</taxon>
        <taxon>Paenibacillus</taxon>
    </lineage>
</organism>
<dbReference type="PANTHER" id="PTHR44943">
    <property type="entry name" value="CELLULOSE SYNTHASE OPERON PROTEIN C"/>
    <property type="match status" value="1"/>
</dbReference>
<keyword evidence="4" id="KW-0346">Stress response</keyword>
<proteinExistence type="predicted"/>
<dbReference type="SUPFAM" id="SSF48452">
    <property type="entry name" value="TPR-like"/>
    <property type="match status" value="3"/>
</dbReference>
<accession>A0A371P7G6</accession>
<dbReference type="RefSeq" id="WP_116048161.1">
    <property type="nucleotide sequence ID" value="NZ_QUBQ01000004.1"/>
</dbReference>
<gene>
    <name evidence="7" type="ORF">DX130_19330</name>
</gene>
<dbReference type="Gene3D" id="1.10.287.110">
    <property type="entry name" value="DnaJ domain"/>
    <property type="match status" value="1"/>
</dbReference>
<evidence type="ECO:0000256" key="2">
    <source>
        <dbReference type="ARBA" id="ARBA00022737"/>
    </source>
</evidence>
<dbReference type="InterPro" id="IPR036869">
    <property type="entry name" value="J_dom_sf"/>
</dbReference>